<dbReference type="GO" id="GO:0000981">
    <property type="term" value="F:DNA-binding transcription factor activity, RNA polymerase II-specific"/>
    <property type="evidence" value="ECO:0007669"/>
    <property type="project" value="TreeGrafter"/>
</dbReference>
<dbReference type="GO" id="GO:0000978">
    <property type="term" value="F:RNA polymerase II cis-regulatory region sequence-specific DNA binding"/>
    <property type="evidence" value="ECO:0007669"/>
    <property type="project" value="TreeGrafter"/>
</dbReference>
<evidence type="ECO:0000313" key="6">
    <source>
        <dbReference type="EMBL" id="RVX67889.1"/>
    </source>
</evidence>
<dbReference type="EMBL" id="NAJM01000043">
    <property type="protein sequence ID" value="RVX67889.1"/>
    <property type="molecule type" value="Genomic_DNA"/>
</dbReference>
<dbReference type="OrthoDB" id="2307332at2759"/>
<evidence type="ECO:0000256" key="1">
    <source>
        <dbReference type="ARBA" id="ARBA00023125"/>
    </source>
</evidence>
<name>A0A438MXP5_EXOME</name>
<sequence length="488" mass="54586">MRPTAGRPISPPHSSDEQYDLADRSTRSPVANIKPEPFTPPMPSTQLVPDLGLNDPYSSYGDPSMYHQAPSQIYYTPQQQMITSHPAYASPESVHEPGIQTRSGRALGSASPATESDSRHSRSPRVRGKRHQKKTGRKGGPIIDQPLSVLTRDYKTPLKDMGAHVHRSVERRRAEVEGNKGHVPRPMNSFMLYRSAYAERAKQFCKENNHQVVSQVTGASWPLEPKEVRELYENFAVIERDNHAAAHPEYKFAPNKSKRVRQDEDPSDSDPDWVGSPAVGKRNRNVRYVENRSATSSPFDPHQVQVQYQQPMPSLQLSGYDIPNPYGITPVMVRHEAIGGQYYQPGPPMGYYADPMPEVRYDAPEDPYTAYQNGLGLVGMPQTTHHELLTSEPPPPQQHHTHMHVAGDMIDPRLGQVNSGYEHVFYAEADQVEAPSRPVAFESVNEMEMGYDPEAIHPGLATLTNEHDVWGDGANVGMDFDSEFQKLG</sequence>
<feature type="region of interest" description="Disordered" evidence="4">
    <location>
        <begin position="247"/>
        <end position="286"/>
    </location>
</feature>
<protein>
    <recommendedName>
        <fullName evidence="5">HMG box domain-containing protein</fullName>
    </recommendedName>
</protein>
<evidence type="ECO:0000256" key="2">
    <source>
        <dbReference type="ARBA" id="ARBA00023242"/>
    </source>
</evidence>
<dbReference type="SUPFAM" id="SSF47095">
    <property type="entry name" value="HMG-box"/>
    <property type="match status" value="1"/>
</dbReference>
<dbReference type="PANTHER" id="PTHR45789:SF2">
    <property type="entry name" value="FI18025P1"/>
    <property type="match status" value="1"/>
</dbReference>
<feature type="compositionally biased region" description="Polar residues" evidence="4">
    <location>
        <begin position="69"/>
        <end position="83"/>
    </location>
</feature>
<dbReference type="Gene3D" id="1.10.30.10">
    <property type="entry name" value="High mobility group box domain"/>
    <property type="match status" value="1"/>
</dbReference>
<feature type="compositionally biased region" description="Basic residues" evidence="4">
    <location>
        <begin position="121"/>
        <end position="137"/>
    </location>
</feature>
<dbReference type="AlphaFoldDB" id="A0A438MXP5"/>
<feature type="region of interest" description="Disordered" evidence="4">
    <location>
        <begin position="1"/>
        <end position="145"/>
    </location>
</feature>
<dbReference type="GO" id="GO:0005634">
    <property type="term" value="C:nucleus"/>
    <property type="evidence" value="ECO:0007669"/>
    <property type="project" value="UniProtKB-UniRule"/>
</dbReference>
<dbReference type="PANTHER" id="PTHR45789">
    <property type="entry name" value="FI18025P1"/>
    <property type="match status" value="1"/>
</dbReference>
<feature type="domain" description="HMG box" evidence="5">
    <location>
        <begin position="183"/>
        <end position="251"/>
    </location>
</feature>
<feature type="DNA-binding region" description="HMG box" evidence="3">
    <location>
        <begin position="183"/>
        <end position="251"/>
    </location>
</feature>
<dbReference type="InterPro" id="IPR036910">
    <property type="entry name" value="HMG_box_dom_sf"/>
</dbReference>
<dbReference type="Proteomes" id="UP000288859">
    <property type="component" value="Unassembled WGS sequence"/>
</dbReference>
<dbReference type="Pfam" id="PF00505">
    <property type="entry name" value="HMG_box"/>
    <property type="match status" value="1"/>
</dbReference>
<proteinExistence type="predicted"/>
<gene>
    <name evidence="6" type="ORF">B0A52_08494</name>
</gene>
<dbReference type="InterPro" id="IPR009071">
    <property type="entry name" value="HMG_box_dom"/>
</dbReference>
<dbReference type="PROSITE" id="PS50118">
    <property type="entry name" value="HMG_BOX_2"/>
    <property type="match status" value="1"/>
</dbReference>
<reference evidence="6 7" key="1">
    <citation type="submission" date="2017-03" db="EMBL/GenBank/DDBJ databases">
        <title>Genomes of endolithic fungi from Antarctica.</title>
        <authorList>
            <person name="Coleine C."/>
            <person name="Masonjones S."/>
            <person name="Stajich J.E."/>
        </authorList>
    </citation>
    <scope>NUCLEOTIDE SEQUENCE [LARGE SCALE GENOMIC DNA]</scope>
    <source>
        <strain evidence="6 7">CCFEE 6314</strain>
    </source>
</reference>
<evidence type="ECO:0000313" key="7">
    <source>
        <dbReference type="Proteomes" id="UP000288859"/>
    </source>
</evidence>
<dbReference type="InterPro" id="IPR051356">
    <property type="entry name" value="SOX/SOX-like_TF"/>
</dbReference>
<evidence type="ECO:0000256" key="4">
    <source>
        <dbReference type="SAM" id="MobiDB-lite"/>
    </source>
</evidence>
<evidence type="ECO:0000256" key="3">
    <source>
        <dbReference type="PROSITE-ProRule" id="PRU00267"/>
    </source>
</evidence>
<keyword evidence="2 3" id="KW-0539">Nucleus</keyword>
<accession>A0A438MXP5</accession>
<evidence type="ECO:0000259" key="5">
    <source>
        <dbReference type="PROSITE" id="PS50118"/>
    </source>
</evidence>
<dbReference type="SMART" id="SM00398">
    <property type="entry name" value="HMG"/>
    <property type="match status" value="1"/>
</dbReference>
<keyword evidence="1 3" id="KW-0238">DNA-binding</keyword>
<organism evidence="6 7">
    <name type="scientific">Exophiala mesophila</name>
    <name type="common">Black yeast-like fungus</name>
    <dbReference type="NCBI Taxonomy" id="212818"/>
    <lineage>
        <taxon>Eukaryota</taxon>
        <taxon>Fungi</taxon>
        <taxon>Dikarya</taxon>
        <taxon>Ascomycota</taxon>
        <taxon>Pezizomycotina</taxon>
        <taxon>Eurotiomycetes</taxon>
        <taxon>Chaetothyriomycetidae</taxon>
        <taxon>Chaetothyriales</taxon>
        <taxon>Herpotrichiellaceae</taxon>
        <taxon>Exophiala</taxon>
    </lineage>
</organism>
<dbReference type="CDD" id="cd01389">
    <property type="entry name" value="HMG-box_ROX1-like"/>
    <property type="match status" value="1"/>
</dbReference>
<comment type="caution">
    <text evidence="6">The sequence shown here is derived from an EMBL/GenBank/DDBJ whole genome shotgun (WGS) entry which is preliminary data.</text>
</comment>